<dbReference type="PaxDb" id="3880-AET01724"/>
<keyword evidence="5" id="KW-0812">Transmembrane</keyword>
<dbReference type="GO" id="GO:0043531">
    <property type="term" value="F:ADP binding"/>
    <property type="evidence" value="ECO:0007669"/>
    <property type="project" value="InterPro"/>
</dbReference>
<dbReference type="SUPFAM" id="SSF52200">
    <property type="entry name" value="Toll/Interleukin receptor TIR domain"/>
    <property type="match status" value="1"/>
</dbReference>
<dbReference type="InterPro" id="IPR002182">
    <property type="entry name" value="NB-ARC"/>
</dbReference>
<sequence length="1088" mass="125001">MHINRAFFVCLLFIWKFKGEVASTKPDTNFPYTLKFQSSVPQIHKYDVFVSFRGPDIREVFLPHLIKAFSQKKIVYFVDYKLTKGNEISQSLFEAIETSSISLVIFSQNYASSSWCLDELVKVVDCREKDGNILLPVFYKVDPTIVRHQNGTYADAFVEHEQKYNWTVVQRWRSALKKSANINGFHTSKRLNDAELVEEIVKFVLKRLDHVHLVNSKGLIGIGKQISRVESLLQVESQDVRAIGIWGMSGIGKTTIAEEVYSMLCSEYSGCYFKANVREECRRHGIIHLKKKLFSTLLGEQDLKIDTPHRLPYRDFVRLRTMKVLVVLDDVSDQEQLDILIGTLDWFGKGSRIIITTVDKQVLGKGVFANDIYEVRPLNFDDSLRLFNLNAFEQNQTYQIEYYELSKRMVKYAKGIPLILEILGRKLRGKDKKEWEDQLERVKKVPIKKFHEIIRLSYNDLNRHEKRMFLDIACFIDGLHLNVDDIKLLAKDLGYPVGVELESLKNKALINISPDNVVSMHTIIQETAWEFVREESIDDPENQSRLVDYDTYQVLKHNRGSEAIRSIATDFSIIKDLQLNSKVFAKMNKLQYLDIYTKGYYVFFQIPRSLNLPQGLKSLPDELRYLRWAYYPLESLPSKFNGEKLVVLNLQNSQVKKLWHEDKDVVNLKFLILSLSSQLMELPNLSKAKNLAIVDLRMCGRLTSIHPSVFSLNKLEKLDLGGCFSLTSLKSNIHLSSLRYLSLAGCIKLKEFSVTSKEMVLLNLEHTGIKQLSSSIGLQTKLEKLLLSHSFIENLPKSIRRLSSLRHLELRHCRKLQRLPKLPSSLITLDATGCVSLENVTFPSRALQVLKENKTKVSFWNCVKLVEHSLKAIELNAQINMMKFAHKQISTSSDHDYDAQGTYVYPGSSVPKWLVYRTTRNYMFIDLSFVNHSSDQLAFIFCFIVPQVESEGFILRFNISVGGEAENIQVYLNKPSQEIKSDHVYLMCDQGLSRYLNSRVKNQPKFKIKVTAESGTPTLGYMPVMLLRGLGVSPINISQYLNFIQQMEIVAEGPCISFSLMGNEIYILTVFIGLVIKNVFCAANEFLL</sequence>
<dbReference type="Gene3D" id="3.40.50.10140">
    <property type="entry name" value="Toll/interleukin-1 receptor homology (TIR) domain"/>
    <property type="match status" value="1"/>
</dbReference>
<dbReference type="AlphaFoldDB" id="G7L6S0"/>
<reference evidence="8 10" key="2">
    <citation type="journal article" date="2014" name="BMC Genomics">
        <title>An improved genome release (version Mt4.0) for the model legume Medicago truncatula.</title>
        <authorList>
            <person name="Tang H."/>
            <person name="Krishnakumar V."/>
            <person name="Bidwell S."/>
            <person name="Rosen B."/>
            <person name="Chan A."/>
            <person name="Zhou S."/>
            <person name="Gentzbittel L."/>
            <person name="Childs K.L."/>
            <person name="Yandell M."/>
            <person name="Gundlach H."/>
            <person name="Mayer K.F."/>
            <person name="Schwartz D.C."/>
            <person name="Town C.D."/>
        </authorList>
    </citation>
    <scope>GENOME REANNOTATION</scope>
    <source>
        <strain evidence="9 10">cv. Jemalong A17</strain>
    </source>
</reference>
<dbReference type="InterPro" id="IPR035897">
    <property type="entry name" value="Toll_tir_struct_dom_sf"/>
</dbReference>
<keyword evidence="10" id="KW-1185">Reference proteome</keyword>
<dbReference type="SUPFAM" id="SSF46785">
    <property type="entry name" value="Winged helix' DNA-binding domain"/>
    <property type="match status" value="1"/>
</dbReference>
<keyword evidence="5" id="KW-0472">Membrane</keyword>
<dbReference type="EnsemblPlants" id="AET01724">
    <property type="protein sequence ID" value="AET01724"/>
    <property type="gene ID" value="MTR_8g020300"/>
</dbReference>
<keyword evidence="6" id="KW-0732">Signal</keyword>
<dbReference type="HOGENOM" id="CLU_001561_0_0_1"/>
<dbReference type="Gene3D" id="3.40.50.300">
    <property type="entry name" value="P-loop containing nucleotide triphosphate hydrolases"/>
    <property type="match status" value="1"/>
</dbReference>
<dbReference type="Gene3D" id="3.80.10.10">
    <property type="entry name" value="Ribonuclease Inhibitor"/>
    <property type="match status" value="2"/>
</dbReference>
<evidence type="ECO:0000313" key="10">
    <source>
        <dbReference type="Proteomes" id="UP000002051"/>
    </source>
</evidence>
<dbReference type="Proteomes" id="UP000002051">
    <property type="component" value="Chromosome 8"/>
</dbReference>
<feature type="signal peptide" evidence="6">
    <location>
        <begin position="1"/>
        <end position="22"/>
    </location>
</feature>
<keyword evidence="4" id="KW-0520">NAD</keyword>
<feature type="domain" description="TIR" evidence="7">
    <location>
        <begin position="44"/>
        <end position="208"/>
    </location>
</feature>
<evidence type="ECO:0000256" key="5">
    <source>
        <dbReference type="SAM" id="Phobius"/>
    </source>
</evidence>
<dbReference type="GO" id="GO:0006952">
    <property type="term" value="P:defense response"/>
    <property type="evidence" value="ECO:0007669"/>
    <property type="project" value="UniProtKB-KW"/>
</dbReference>
<reference evidence="8 10" key="1">
    <citation type="journal article" date="2011" name="Nature">
        <title>The Medicago genome provides insight into the evolution of rhizobial symbioses.</title>
        <authorList>
            <person name="Young N.D."/>
            <person name="Debelle F."/>
            <person name="Oldroyd G.E."/>
            <person name="Geurts R."/>
            <person name="Cannon S.B."/>
            <person name="Udvardi M.K."/>
            <person name="Benedito V.A."/>
            <person name="Mayer K.F."/>
            <person name="Gouzy J."/>
            <person name="Schoof H."/>
            <person name="Van de Peer Y."/>
            <person name="Proost S."/>
            <person name="Cook D.R."/>
            <person name="Meyers B.C."/>
            <person name="Spannagl M."/>
            <person name="Cheung F."/>
            <person name="De Mita S."/>
            <person name="Krishnakumar V."/>
            <person name="Gundlach H."/>
            <person name="Zhou S."/>
            <person name="Mudge J."/>
            <person name="Bharti A.K."/>
            <person name="Murray J.D."/>
            <person name="Naoumkina M.A."/>
            <person name="Rosen B."/>
            <person name="Silverstein K.A."/>
            <person name="Tang H."/>
            <person name="Rombauts S."/>
            <person name="Zhao P.X."/>
            <person name="Zhou P."/>
            <person name="Barbe V."/>
            <person name="Bardou P."/>
            <person name="Bechner M."/>
            <person name="Bellec A."/>
            <person name="Berger A."/>
            <person name="Berges H."/>
            <person name="Bidwell S."/>
            <person name="Bisseling T."/>
            <person name="Choisne N."/>
            <person name="Couloux A."/>
            <person name="Denny R."/>
            <person name="Deshpande S."/>
            <person name="Dai X."/>
            <person name="Doyle J.J."/>
            <person name="Dudez A.M."/>
            <person name="Farmer A.D."/>
            <person name="Fouteau S."/>
            <person name="Franken C."/>
            <person name="Gibelin C."/>
            <person name="Gish J."/>
            <person name="Goldstein S."/>
            <person name="Gonzalez A.J."/>
            <person name="Green P.J."/>
            <person name="Hallab A."/>
            <person name="Hartog M."/>
            <person name="Hua A."/>
            <person name="Humphray S.J."/>
            <person name="Jeong D.H."/>
            <person name="Jing Y."/>
            <person name="Jocker A."/>
            <person name="Kenton S.M."/>
            <person name="Kim D.J."/>
            <person name="Klee K."/>
            <person name="Lai H."/>
            <person name="Lang C."/>
            <person name="Lin S."/>
            <person name="Macmil S.L."/>
            <person name="Magdelenat G."/>
            <person name="Matthews L."/>
            <person name="McCorrison J."/>
            <person name="Monaghan E.L."/>
            <person name="Mun J.H."/>
            <person name="Najar F.Z."/>
            <person name="Nicholson C."/>
            <person name="Noirot C."/>
            <person name="O'Bleness M."/>
            <person name="Paule C.R."/>
            <person name="Poulain J."/>
            <person name="Prion F."/>
            <person name="Qin B."/>
            <person name="Qu C."/>
            <person name="Retzel E.F."/>
            <person name="Riddle C."/>
            <person name="Sallet E."/>
            <person name="Samain S."/>
            <person name="Samson N."/>
            <person name="Sanders I."/>
            <person name="Saurat O."/>
            <person name="Scarpelli C."/>
            <person name="Schiex T."/>
            <person name="Segurens B."/>
            <person name="Severin A.J."/>
            <person name="Sherrier D.J."/>
            <person name="Shi R."/>
            <person name="Sims S."/>
            <person name="Singer S.R."/>
            <person name="Sinharoy S."/>
            <person name="Sterck L."/>
            <person name="Viollet A."/>
            <person name="Wang B.B."/>
            <person name="Wang K."/>
            <person name="Wang M."/>
            <person name="Wang X."/>
            <person name="Warfsmann J."/>
            <person name="Weissenbach J."/>
            <person name="White D.D."/>
            <person name="White J.D."/>
            <person name="Wiley G.B."/>
            <person name="Wincker P."/>
            <person name="Xing Y."/>
            <person name="Yang L."/>
            <person name="Yao Z."/>
            <person name="Ying F."/>
            <person name="Zhai J."/>
            <person name="Zhou L."/>
            <person name="Zuber A."/>
            <person name="Denarie J."/>
            <person name="Dixon R.A."/>
            <person name="May G.D."/>
            <person name="Schwartz D.C."/>
            <person name="Rogers J."/>
            <person name="Quetier F."/>
            <person name="Town C.D."/>
            <person name="Roe B.A."/>
        </authorList>
    </citation>
    <scope>NUCLEOTIDE SEQUENCE [LARGE SCALE GENOMIC DNA]</scope>
    <source>
        <strain evidence="8">A17</strain>
        <strain evidence="9 10">cv. Jemalong A17</strain>
    </source>
</reference>
<gene>
    <name evidence="8" type="ordered locus">MTR_8g020300</name>
</gene>
<dbReference type="InterPro" id="IPR044974">
    <property type="entry name" value="Disease_R_plants"/>
</dbReference>
<dbReference type="Gene3D" id="1.10.8.430">
    <property type="entry name" value="Helical domain of apoptotic protease-activating factors"/>
    <property type="match status" value="1"/>
</dbReference>
<dbReference type="SMART" id="SM00255">
    <property type="entry name" value="TIR"/>
    <property type="match status" value="1"/>
</dbReference>
<dbReference type="Pfam" id="PF23282">
    <property type="entry name" value="WHD_ROQ1"/>
    <property type="match status" value="1"/>
</dbReference>
<keyword evidence="3" id="KW-0611">Plant defense</keyword>
<protein>
    <submittedName>
        <fullName evidence="8">Disease resistance protein (TIR-NBS-LRR class)</fullName>
    </submittedName>
</protein>
<dbReference type="PROSITE" id="PS50104">
    <property type="entry name" value="TIR"/>
    <property type="match status" value="1"/>
</dbReference>
<dbReference type="InterPro" id="IPR042197">
    <property type="entry name" value="Apaf_helical"/>
</dbReference>
<dbReference type="PRINTS" id="PR00364">
    <property type="entry name" value="DISEASERSIST"/>
</dbReference>
<dbReference type="PANTHER" id="PTHR11017:SF398">
    <property type="entry name" value="RESISTANCE PROTEIN (TIR-NBS-LRR CLASS), PUTATIVE-RELATED"/>
    <property type="match status" value="1"/>
</dbReference>
<evidence type="ECO:0000256" key="3">
    <source>
        <dbReference type="ARBA" id="ARBA00022821"/>
    </source>
</evidence>
<reference evidence="9" key="3">
    <citation type="submission" date="2015-04" db="UniProtKB">
        <authorList>
            <consortium name="EnsemblPlants"/>
        </authorList>
    </citation>
    <scope>IDENTIFICATION</scope>
    <source>
        <strain evidence="9">cv. Jemalong A17</strain>
    </source>
</reference>
<proteinExistence type="predicted"/>
<dbReference type="InterPro" id="IPR036390">
    <property type="entry name" value="WH_DNA-bd_sf"/>
</dbReference>
<accession>G7L6S0</accession>
<dbReference type="FunFam" id="3.40.50.10140:FF:000007">
    <property type="entry name" value="Disease resistance protein (TIR-NBS-LRR class)"/>
    <property type="match status" value="1"/>
</dbReference>
<evidence type="ECO:0000259" key="7">
    <source>
        <dbReference type="PROSITE" id="PS50104"/>
    </source>
</evidence>
<evidence type="ECO:0000313" key="9">
    <source>
        <dbReference type="EnsemblPlants" id="AET01724"/>
    </source>
</evidence>
<feature type="transmembrane region" description="Helical" evidence="5">
    <location>
        <begin position="1065"/>
        <end position="1087"/>
    </location>
</feature>
<keyword evidence="5" id="KW-1133">Transmembrane helix</keyword>
<accession>A0A0C3XXI5</accession>
<name>G7L6S0_MEDTR</name>
<dbReference type="SUPFAM" id="SSF52058">
    <property type="entry name" value="L domain-like"/>
    <property type="match status" value="1"/>
</dbReference>
<dbReference type="PANTHER" id="PTHR11017">
    <property type="entry name" value="LEUCINE-RICH REPEAT-CONTAINING PROTEIN"/>
    <property type="match status" value="1"/>
</dbReference>
<dbReference type="InterPro" id="IPR000157">
    <property type="entry name" value="TIR_dom"/>
</dbReference>
<dbReference type="InterPro" id="IPR032675">
    <property type="entry name" value="LRR_dom_sf"/>
</dbReference>
<dbReference type="InterPro" id="IPR027417">
    <property type="entry name" value="P-loop_NTPase"/>
</dbReference>
<dbReference type="Pfam" id="PF01582">
    <property type="entry name" value="TIR"/>
    <property type="match status" value="1"/>
</dbReference>
<dbReference type="Pfam" id="PF00931">
    <property type="entry name" value="NB-ARC"/>
    <property type="match status" value="1"/>
</dbReference>
<dbReference type="SUPFAM" id="SSF52540">
    <property type="entry name" value="P-loop containing nucleoside triphosphate hydrolases"/>
    <property type="match status" value="1"/>
</dbReference>
<dbReference type="InterPro" id="IPR058192">
    <property type="entry name" value="WHD_ROQ1-like"/>
</dbReference>
<evidence type="ECO:0000256" key="6">
    <source>
        <dbReference type="SAM" id="SignalP"/>
    </source>
</evidence>
<keyword evidence="2" id="KW-0677">Repeat</keyword>
<evidence type="ECO:0000256" key="4">
    <source>
        <dbReference type="ARBA" id="ARBA00023027"/>
    </source>
</evidence>
<dbReference type="GO" id="GO:0007165">
    <property type="term" value="P:signal transduction"/>
    <property type="evidence" value="ECO:0007669"/>
    <property type="project" value="InterPro"/>
</dbReference>
<keyword evidence="1" id="KW-0433">Leucine-rich repeat</keyword>
<evidence type="ECO:0000256" key="2">
    <source>
        <dbReference type="ARBA" id="ARBA00022737"/>
    </source>
</evidence>
<evidence type="ECO:0000313" key="8">
    <source>
        <dbReference type="EMBL" id="AET01724.2"/>
    </source>
</evidence>
<feature type="chain" id="PRO_5014574063" evidence="6">
    <location>
        <begin position="23"/>
        <end position="1088"/>
    </location>
</feature>
<organism evidence="8 10">
    <name type="scientific">Medicago truncatula</name>
    <name type="common">Barrel medic</name>
    <name type="synonym">Medicago tribuloides</name>
    <dbReference type="NCBI Taxonomy" id="3880"/>
    <lineage>
        <taxon>Eukaryota</taxon>
        <taxon>Viridiplantae</taxon>
        <taxon>Streptophyta</taxon>
        <taxon>Embryophyta</taxon>
        <taxon>Tracheophyta</taxon>
        <taxon>Spermatophyta</taxon>
        <taxon>Magnoliopsida</taxon>
        <taxon>eudicotyledons</taxon>
        <taxon>Gunneridae</taxon>
        <taxon>Pentapetalae</taxon>
        <taxon>rosids</taxon>
        <taxon>fabids</taxon>
        <taxon>Fabales</taxon>
        <taxon>Fabaceae</taxon>
        <taxon>Papilionoideae</taxon>
        <taxon>50 kb inversion clade</taxon>
        <taxon>NPAAA clade</taxon>
        <taxon>Hologalegina</taxon>
        <taxon>IRL clade</taxon>
        <taxon>Trifolieae</taxon>
        <taxon>Medicago</taxon>
    </lineage>
</organism>
<dbReference type="EMBL" id="CM001224">
    <property type="protein sequence ID" value="AET01724.2"/>
    <property type="molecule type" value="Genomic_DNA"/>
</dbReference>
<evidence type="ECO:0000256" key="1">
    <source>
        <dbReference type="ARBA" id="ARBA00022614"/>
    </source>
</evidence>